<proteinExistence type="predicted"/>
<dbReference type="EMBL" id="KV429119">
    <property type="protein sequence ID" value="KZT64764.1"/>
    <property type="molecule type" value="Genomic_DNA"/>
</dbReference>
<name>A0A165LRH1_9APHY</name>
<evidence type="ECO:0000313" key="1">
    <source>
        <dbReference type="EMBL" id="KZT64764.1"/>
    </source>
</evidence>
<dbReference type="AlphaFoldDB" id="A0A165LRH1"/>
<keyword evidence="2" id="KW-1185">Reference proteome</keyword>
<organism evidence="1 2">
    <name type="scientific">Daedalea quercina L-15889</name>
    <dbReference type="NCBI Taxonomy" id="1314783"/>
    <lineage>
        <taxon>Eukaryota</taxon>
        <taxon>Fungi</taxon>
        <taxon>Dikarya</taxon>
        <taxon>Basidiomycota</taxon>
        <taxon>Agaricomycotina</taxon>
        <taxon>Agaricomycetes</taxon>
        <taxon>Polyporales</taxon>
        <taxon>Fomitopsis</taxon>
    </lineage>
</organism>
<reference evidence="1 2" key="1">
    <citation type="journal article" date="2016" name="Mol. Biol. Evol.">
        <title>Comparative Genomics of Early-Diverging Mushroom-Forming Fungi Provides Insights into the Origins of Lignocellulose Decay Capabilities.</title>
        <authorList>
            <person name="Nagy L.G."/>
            <person name="Riley R."/>
            <person name="Tritt A."/>
            <person name="Adam C."/>
            <person name="Daum C."/>
            <person name="Floudas D."/>
            <person name="Sun H."/>
            <person name="Yadav J.S."/>
            <person name="Pangilinan J."/>
            <person name="Larsson K.H."/>
            <person name="Matsuura K."/>
            <person name="Barry K."/>
            <person name="Labutti K."/>
            <person name="Kuo R."/>
            <person name="Ohm R.A."/>
            <person name="Bhattacharya S.S."/>
            <person name="Shirouzu T."/>
            <person name="Yoshinaga Y."/>
            <person name="Martin F.M."/>
            <person name="Grigoriev I.V."/>
            <person name="Hibbett D.S."/>
        </authorList>
    </citation>
    <scope>NUCLEOTIDE SEQUENCE [LARGE SCALE GENOMIC DNA]</scope>
    <source>
        <strain evidence="1 2">L-15889</strain>
    </source>
</reference>
<accession>A0A165LRH1</accession>
<gene>
    <name evidence="1" type="ORF">DAEQUDRAFT_582377</name>
</gene>
<dbReference type="OrthoDB" id="10458660at2759"/>
<protein>
    <submittedName>
        <fullName evidence="1">Uncharacterized protein</fullName>
    </submittedName>
</protein>
<evidence type="ECO:0000313" key="2">
    <source>
        <dbReference type="Proteomes" id="UP000076727"/>
    </source>
</evidence>
<dbReference type="Proteomes" id="UP000076727">
    <property type="component" value="Unassembled WGS sequence"/>
</dbReference>
<sequence length="96" mass="10863">MPLSSSRIAIITLPSIDPPGERRKLLTPYDEPPVKHGALTAERIKRVSGMNPLPRLHRSLIPDMNETWKPPVLYYGWSMGDLLPRLVTTSHLHHHG</sequence>